<dbReference type="EMBL" id="JAODUP010000207">
    <property type="protein sequence ID" value="KAK2156676.1"/>
    <property type="molecule type" value="Genomic_DNA"/>
</dbReference>
<organism evidence="3 4">
    <name type="scientific">Paralvinella palmiformis</name>
    <dbReference type="NCBI Taxonomy" id="53620"/>
    <lineage>
        <taxon>Eukaryota</taxon>
        <taxon>Metazoa</taxon>
        <taxon>Spiralia</taxon>
        <taxon>Lophotrochozoa</taxon>
        <taxon>Annelida</taxon>
        <taxon>Polychaeta</taxon>
        <taxon>Sedentaria</taxon>
        <taxon>Canalipalpata</taxon>
        <taxon>Terebellida</taxon>
        <taxon>Terebelliformia</taxon>
        <taxon>Alvinellidae</taxon>
        <taxon>Paralvinella</taxon>
    </lineage>
</organism>
<evidence type="ECO:0000256" key="2">
    <source>
        <dbReference type="SAM" id="SignalP"/>
    </source>
</evidence>
<comment type="caution">
    <text evidence="3">The sequence shown here is derived from an EMBL/GenBank/DDBJ whole genome shotgun (WGS) entry which is preliminary data.</text>
</comment>
<evidence type="ECO:0000256" key="1">
    <source>
        <dbReference type="SAM" id="MobiDB-lite"/>
    </source>
</evidence>
<proteinExistence type="predicted"/>
<keyword evidence="4" id="KW-1185">Reference proteome</keyword>
<dbReference type="Proteomes" id="UP001208570">
    <property type="component" value="Unassembled WGS sequence"/>
</dbReference>
<feature type="signal peptide" evidence="2">
    <location>
        <begin position="1"/>
        <end position="22"/>
    </location>
</feature>
<feature type="chain" id="PRO_5042189556" evidence="2">
    <location>
        <begin position="23"/>
        <end position="440"/>
    </location>
</feature>
<feature type="region of interest" description="Disordered" evidence="1">
    <location>
        <begin position="251"/>
        <end position="272"/>
    </location>
</feature>
<reference evidence="3" key="1">
    <citation type="journal article" date="2023" name="Mol. Biol. Evol.">
        <title>Third-Generation Sequencing Reveals the Adaptive Role of the Epigenome in Three Deep-Sea Polychaetes.</title>
        <authorList>
            <person name="Perez M."/>
            <person name="Aroh O."/>
            <person name="Sun Y."/>
            <person name="Lan Y."/>
            <person name="Juniper S.K."/>
            <person name="Young C.R."/>
            <person name="Angers B."/>
            <person name="Qian P.Y."/>
        </authorList>
    </citation>
    <scope>NUCLEOTIDE SEQUENCE</scope>
    <source>
        <strain evidence="3">P08H-3</strain>
    </source>
</reference>
<dbReference type="AlphaFoldDB" id="A0AAD9JP58"/>
<feature type="compositionally biased region" description="Basic and acidic residues" evidence="1">
    <location>
        <begin position="98"/>
        <end position="107"/>
    </location>
</feature>
<protein>
    <submittedName>
        <fullName evidence="3">Uncharacterized protein</fullName>
    </submittedName>
</protein>
<name>A0AAD9JP58_9ANNE</name>
<sequence>MMSIKLIILMTIIVLIILEKKSLFYQKSISADDICKLNIEEVGKSKNKTQKRKLHRIAEDDIKENTNCVRPAEVVSCVQKSSRNAVTSVRLDLGKLSDKQKPFDGEGSKNSSSSSLDVNNYIGEHHKKGSTKTLAGTKLRHKKQKKKMKLIDQYLDDFSDSSTGDKDDTAIEEASLGLKETSALLKDAVTVDKSCQRNDKEKGRDGILASNTGKITKDKFKFRRLELKRTTVPLSDESSFFKSREVPSVDRKVVPQKRQKNSSCMSPGYPETVSVSSQSFHNKVRSSGVESSSNVNMTAGYVFKHQPDTVPLNEDLQPSASSSDLHHSEIISNSMVRNRRHDDYKSGIKQRVQLSWQIPLGLFTDSQVDMILHQLQLMFCKKNTKHLDYVLKVIFPEVLIKIYMDVFHVDHTRAESNMNDAVYQSDSQLELSLTDSTFSV</sequence>
<evidence type="ECO:0000313" key="4">
    <source>
        <dbReference type="Proteomes" id="UP001208570"/>
    </source>
</evidence>
<gene>
    <name evidence="3" type="ORF">LSH36_207g01018</name>
</gene>
<evidence type="ECO:0000313" key="3">
    <source>
        <dbReference type="EMBL" id="KAK2156676.1"/>
    </source>
</evidence>
<feature type="region of interest" description="Disordered" evidence="1">
    <location>
        <begin position="98"/>
        <end position="132"/>
    </location>
</feature>
<accession>A0AAD9JP58</accession>
<keyword evidence="2" id="KW-0732">Signal</keyword>